<gene>
    <name evidence="1" type="primary">triL</name>
    <name evidence="1" type="ORF">ERS008472_03959</name>
</gene>
<protein>
    <submittedName>
        <fullName evidence="1">TriL protein</fullName>
    </submittedName>
</protein>
<dbReference type="Proteomes" id="UP000041882">
    <property type="component" value="Unassembled WGS sequence"/>
</dbReference>
<reference evidence="2" key="1">
    <citation type="submission" date="2015-03" db="EMBL/GenBank/DDBJ databases">
        <authorList>
            <consortium name="Pathogen Informatics"/>
            <person name="Murphy D."/>
        </authorList>
    </citation>
    <scope>NUCLEOTIDE SEQUENCE [LARGE SCALE GENOMIC DNA]</scope>
    <source>
        <strain evidence="2">IP6945</strain>
    </source>
</reference>
<sequence>MISLITDPKSRKNREKEKILTLLMFLKEETYSDFPTLMFLFNFKTHRVLYSLLKKVTEMGLIQKYVFESRGGNISLWGITNDGLSVVFKPEDNVFPPRFEPAKLKGWMLDHHLDNQTVRLALEQQGATEWINGDRNNFLNKFSVKHRPDGLITLPNGQRVAIETERSLKTKARYQQIMTSHLLARTDQLWFSVFYVLPDVQKKISLMKIFESIKFVIINSKPIEIEARHRNVFQFFTLDELKELSF</sequence>
<dbReference type="EMBL" id="CQAW01000029">
    <property type="protein sequence ID" value="CNI36849.1"/>
    <property type="molecule type" value="Genomic_DNA"/>
</dbReference>
<proteinExistence type="predicted"/>
<organism evidence="1 2">
    <name type="scientific">Yersinia thracica</name>
    <dbReference type="NCBI Taxonomy" id="2890319"/>
    <lineage>
        <taxon>Bacteria</taxon>
        <taxon>Pseudomonadati</taxon>
        <taxon>Pseudomonadota</taxon>
        <taxon>Gammaproteobacteria</taxon>
        <taxon>Enterobacterales</taxon>
        <taxon>Yersiniaceae</taxon>
        <taxon>Yersinia</taxon>
    </lineage>
</organism>
<dbReference type="AlphaFoldDB" id="A0A0T9QZG4"/>
<dbReference type="NCBIfam" id="NF041423">
    <property type="entry name" value="MobC_subf"/>
    <property type="match status" value="1"/>
</dbReference>
<evidence type="ECO:0000313" key="1">
    <source>
        <dbReference type="EMBL" id="CNI36849.1"/>
    </source>
</evidence>
<dbReference type="RefSeq" id="WP_050116456.1">
    <property type="nucleotide sequence ID" value="NZ_CQAW01000029.1"/>
</dbReference>
<evidence type="ECO:0000313" key="2">
    <source>
        <dbReference type="Proteomes" id="UP000041882"/>
    </source>
</evidence>
<name>A0A0T9QZG4_9GAMM</name>
<keyword evidence="2" id="KW-1185">Reference proteome</keyword>
<accession>A0A0T9QZG4</accession>